<dbReference type="Proteomes" id="UP000308600">
    <property type="component" value="Unassembled WGS sequence"/>
</dbReference>
<accession>A0ACD3AVA5</accession>
<evidence type="ECO:0000313" key="2">
    <source>
        <dbReference type="Proteomes" id="UP000308600"/>
    </source>
</evidence>
<keyword evidence="2" id="KW-1185">Reference proteome</keyword>
<dbReference type="EMBL" id="ML208342">
    <property type="protein sequence ID" value="TFK68887.1"/>
    <property type="molecule type" value="Genomic_DNA"/>
</dbReference>
<sequence>MDKARSSSGFLRLPWSLPPEKWSKEGYAKIVNDALSTFEKGDHANSLEVDHLKYIFGLGGVTSRSSKIRCYATHIVWSYRLVDQLSALALESVNLTKDTHVVEDFTEPFRNYNVHLKDWVSLLERSNDARKGSQPKAASFNTCLDRKTDLANRLVSWSKVTGWTSVLCNWVGAALHLCLIIEGGQGIAYSETQLRKSLLELVPPSHLEGDRGVAGFKYPLHLCLAISPLCLFSTCDLSKRSASQDTLFTAWVSLGSVRPTQICQVEQMLWNSLIEIATQDVDVEKCVQGVLENILELGLENESSRSWFFAKGSPLNADTMGGEARQDQVELQAAPTVEESINTDQAPPPYSVSQGLQNHGLTRGDLSDDMDVDTDRNSDEEEEMTGDAADGLGGFDRDVGMAEGDDGPGIEGSGANPPQDPDSDMDNQSDGVQVNANSGSGNQTRGKKNNRRVPSKRKRKNRPPSNLNSSKGPEPAAMESVKRPRLDLTLEVDGLEEVQADHWFGDARPQTFPPINQSMCSEPRIPGEEIQLIDLNIETYRWKPFVHPDNEKLLAHDLATAAKKTYINGEPLYSADEDRSVFCVMSADEFVGKKHLATIFQTQNIVTKQRAPFVETFGLKALTKITMPHKPLWMHDLSDQRQSSQSDQATPIVRGTAAQLLEAHTNYLKNFNVLYCPTIRMPRGEPPCEELSTDSHAFTTTSTMWATDLPYPSDVMTWAFAATHGAHRSWRMSAAGLATRILVKSGVNLWFVAHPKTGKDSSSISFFGGEGMNLNEWDIEVVVLRAGDELYMRPNTPHAVITPESSICYGGYLICHTTIRDTCYGLFHSASRGHVLTNVAGIPEALLLLRRIMMYWASVVPTSRSNPHQPDPETAEGVLDILTVCILAEVGNLLDDRFWKETMEPRERIEVIEARRLSRFLVSWMDGSISLSNKDNTPMEVRNHLYLPFLVHHLLAFQSALQHHAESRQRVGLWSHDTLVDKLEGMYPRSENAHFWELWEKKSSHGIASYSSNIQMEFKVQGVNKLSVTTKFHKAVTGMTPLDLAWAQSLRIDLETVLPQEYRRKIRGTR</sequence>
<organism evidence="1 2">
    <name type="scientific">Pluteus cervinus</name>
    <dbReference type="NCBI Taxonomy" id="181527"/>
    <lineage>
        <taxon>Eukaryota</taxon>
        <taxon>Fungi</taxon>
        <taxon>Dikarya</taxon>
        <taxon>Basidiomycota</taxon>
        <taxon>Agaricomycotina</taxon>
        <taxon>Agaricomycetes</taxon>
        <taxon>Agaricomycetidae</taxon>
        <taxon>Agaricales</taxon>
        <taxon>Pluteineae</taxon>
        <taxon>Pluteaceae</taxon>
        <taxon>Pluteus</taxon>
    </lineage>
</organism>
<proteinExistence type="predicted"/>
<name>A0ACD3AVA5_9AGAR</name>
<evidence type="ECO:0000313" key="1">
    <source>
        <dbReference type="EMBL" id="TFK68887.1"/>
    </source>
</evidence>
<gene>
    <name evidence="1" type="ORF">BDN72DRAFT_858108</name>
</gene>
<reference evidence="1 2" key="1">
    <citation type="journal article" date="2019" name="Nat. Ecol. Evol.">
        <title>Megaphylogeny resolves global patterns of mushroom evolution.</title>
        <authorList>
            <person name="Varga T."/>
            <person name="Krizsan K."/>
            <person name="Foldi C."/>
            <person name="Dima B."/>
            <person name="Sanchez-Garcia M."/>
            <person name="Sanchez-Ramirez S."/>
            <person name="Szollosi G.J."/>
            <person name="Szarkandi J.G."/>
            <person name="Papp V."/>
            <person name="Albert L."/>
            <person name="Andreopoulos W."/>
            <person name="Angelini C."/>
            <person name="Antonin V."/>
            <person name="Barry K.W."/>
            <person name="Bougher N.L."/>
            <person name="Buchanan P."/>
            <person name="Buyck B."/>
            <person name="Bense V."/>
            <person name="Catcheside P."/>
            <person name="Chovatia M."/>
            <person name="Cooper J."/>
            <person name="Damon W."/>
            <person name="Desjardin D."/>
            <person name="Finy P."/>
            <person name="Geml J."/>
            <person name="Haridas S."/>
            <person name="Hughes K."/>
            <person name="Justo A."/>
            <person name="Karasinski D."/>
            <person name="Kautmanova I."/>
            <person name="Kiss B."/>
            <person name="Kocsube S."/>
            <person name="Kotiranta H."/>
            <person name="LaButti K.M."/>
            <person name="Lechner B.E."/>
            <person name="Liimatainen K."/>
            <person name="Lipzen A."/>
            <person name="Lukacs Z."/>
            <person name="Mihaltcheva S."/>
            <person name="Morgado L.N."/>
            <person name="Niskanen T."/>
            <person name="Noordeloos M.E."/>
            <person name="Ohm R.A."/>
            <person name="Ortiz-Santana B."/>
            <person name="Ovrebo C."/>
            <person name="Racz N."/>
            <person name="Riley R."/>
            <person name="Savchenko A."/>
            <person name="Shiryaev A."/>
            <person name="Soop K."/>
            <person name="Spirin V."/>
            <person name="Szebenyi C."/>
            <person name="Tomsovsky M."/>
            <person name="Tulloss R.E."/>
            <person name="Uehling J."/>
            <person name="Grigoriev I.V."/>
            <person name="Vagvolgyi C."/>
            <person name="Papp T."/>
            <person name="Martin F.M."/>
            <person name="Miettinen O."/>
            <person name="Hibbett D.S."/>
            <person name="Nagy L.G."/>
        </authorList>
    </citation>
    <scope>NUCLEOTIDE SEQUENCE [LARGE SCALE GENOMIC DNA]</scope>
    <source>
        <strain evidence="1 2">NL-1719</strain>
    </source>
</reference>
<protein>
    <submittedName>
        <fullName evidence="1">Uncharacterized protein</fullName>
    </submittedName>
</protein>